<organism evidence="1 2">
    <name type="scientific">Trinickia dinghuensis</name>
    <dbReference type="NCBI Taxonomy" id="2291023"/>
    <lineage>
        <taxon>Bacteria</taxon>
        <taxon>Pseudomonadati</taxon>
        <taxon>Pseudomonadota</taxon>
        <taxon>Betaproteobacteria</taxon>
        <taxon>Burkholderiales</taxon>
        <taxon>Burkholderiaceae</taxon>
        <taxon>Trinickia</taxon>
    </lineage>
</organism>
<dbReference type="RefSeq" id="WP_115533944.1">
    <property type="nucleotide sequence ID" value="NZ_QRGA01000007.1"/>
</dbReference>
<comment type="caution">
    <text evidence="1">The sequence shown here is derived from an EMBL/GenBank/DDBJ whole genome shotgun (WGS) entry which is preliminary data.</text>
</comment>
<reference evidence="1 2" key="1">
    <citation type="submission" date="2018-08" db="EMBL/GenBank/DDBJ databases">
        <title>Paraburkholderia sp. DHOM06 isolated from forest soil.</title>
        <authorList>
            <person name="Gao Z.-H."/>
            <person name="Qiu L.-H."/>
        </authorList>
    </citation>
    <scope>NUCLEOTIDE SEQUENCE [LARGE SCALE GENOMIC DNA]</scope>
    <source>
        <strain evidence="1 2">DHOM06</strain>
    </source>
</reference>
<dbReference type="Gene3D" id="3.40.190.10">
    <property type="entry name" value="Periplasmic binding protein-like II"/>
    <property type="match status" value="1"/>
</dbReference>
<evidence type="ECO:0000313" key="1">
    <source>
        <dbReference type="EMBL" id="RDU98183.1"/>
    </source>
</evidence>
<gene>
    <name evidence="1" type="ORF">DWV00_12685</name>
</gene>
<dbReference type="EMBL" id="QRGA01000007">
    <property type="protein sequence ID" value="RDU98183.1"/>
    <property type="molecule type" value="Genomic_DNA"/>
</dbReference>
<protein>
    <submittedName>
        <fullName evidence="1">ABC transporter substrate-binding protein</fullName>
    </submittedName>
</protein>
<evidence type="ECO:0000313" key="2">
    <source>
        <dbReference type="Proteomes" id="UP000256838"/>
    </source>
</evidence>
<name>A0A3D8JYE7_9BURK</name>
<dbReference type="Proteomes" id="UP000256838">
    <property type="component" value="Unassembled WGS sequence"/>
</dbReference>
<dbReference type="AlphaFoldDB" id="A0A3D8JYE7"/>
<accession>A0A3D8JYE7</accession>
<keyword evidence="2" id="KW-1185">Reference proteome</keyword>
<dbReference type="SUPFAM" id="SSF53850">
    <property type="entry name" value="Periplasmic binding protein-like II"/>
    <property type="match status" value="1"/>
</dbReference>
<sequence>MLELSLACQNTDRTRALLENRVTIDGVKIHFVTGPAEELFQRAFRHAEFDISELSLGTHLLTTARAASHYIGVPVFLSRAFRHSAVYIRGDRGIDSADALKGRRIGVPDFQQTAGIWVRGMLADEYGIGNRDVRWVIGGLEQTGRAARVPYTLPSDIQVEPIAPDQTLSRLLDAGEIDAVIAPKPPSCFGRNEHVRRLFPVPREVEQTWFRKTGIFPPMHTLGIRRSLVEKHPWLPVNVYAAFKKARDLALTELQMTDTLRVMHPWITEELDQVRALMGHDFWRYGVKECRDELDTLQRYALSDGLIERPVPIDDLFAPSTSEAFNF</sequence>
<proteinExistence type="predicted"/>
<dbReference type="OrthoDB" id="8689594at2"/>